<proteinExistence type="predicted"/>
<keyword evidence="3" id="KW-1185">Reference proteome</keyword>
<dbReference type="AlphaFoldDB" id="A0A7R9LM09"/>
<accession>A0A7R9LM09</accession>
<name>A0A7R9LM09_9ACAR</name>
<sequence>MGETLNTLSQPASRSSTSSQASSPDKKEISSSETSSTASTPTTTSAKKRRLDSWRIQEWQRALDTLSSWLERVEEALGIDTDDEEGSLLWESLAIEEQQVLLEDTEADVELRKTEFEQLISQGKQIVDDLTSIGEDSQTIEEVVHTILERWIEVNQVLDERQQRVNAFLEVNRIHSESDAMTRVLETHHKWLETAEEAINKAEELPKLLDQSKLRLKSMQSQKEKVQKITEDVLRLCVEIPSSSTDSAINDIKSFISFWDETNKKIINFNNRLTNDLPKTDFKPKSILSVKKETQSVQKEEPNEELPQQYAHLFKTIKQLMDCLNKTNTSIDSDFMDSINDTKTLETELKKFEELIKTVCSEESNLRNINKGVKEALDSKTLSSQLEKSLSKSMEELNFKWDSVNNKIKSRIELINKSLQTINLMEEEIISLDKWMDEVDVFLNEDIAIGDLETLEQQLEQCNKLQKDIKMTIQSSIDNINKNA</sequence>
<evidence type="ECO:0000256" key="1">
    <source>
        <dbReference type="SAM" id="MobiDB-lite"/>
    </source>
</evidence>
<dbReference type="EMBL" id="CAJPIZ010030803">
    <property type="protein sequence ID" value="CAG2119985.1"/>
    <property type="molecule type" value="Genomic_DNA"/>
</dbReference>
<feature type="region of interest" description="Disordered" evidence="1">
    <location>
        <begin position="1"/>
        <end position="47"/>
    </location>
</feature>
<evidence type="ECO:0000313" key="2">
    <source>
        <dbReference type="EMBL" id="CAD7644171.1"/>
    </source>
</evidence>
<protein>
    <recommendedName>
        <fullName evidence="4">Dystrophin</fullName>
    </recommendedName>
</protein>
<dbReference type="SMART" id="SM00150">
    <property type="entry name" value="SPEC"/>
    <property type="match status" value="2"/>
</dbReference>
<dbReference type="CDD" id="cd00176">
    <property type="entry name" value="SPEC"/>
    <property type="match status" value="1"/>
</dbReference>
<reference evidence="2" key="1">
    <citation type="submission" date="2020-11" db="EMBL/GenBank/DDBJ databases">
        <authorList>
            <person name="Tran Van P."/>
        </authorList>
    </citation>
    <scope>NUCLEOTIDE SEQUENCE</scope>
</reference>
<gene>
    <name evidence="2" type="ORF">OSB1V03_LOCUS19932</name>
</gene>
<organism evidence="2">
    <name type="scientific">Medioppia subpectinata</name>
    <dbReference type="NCBI Taxonomy" id="1979941"/>
    <lineage>
        <taxon>Eukaryota</taxon>
        <taxon>Metazoa</taxon>
        <taxon>Ecdysozoa</taxon>
        <taxon>Arthropoda</taxon>
        <taxon>Chelicerata</taxon>
        <taxon>Arachnida</taxon>
        <taxon>Acari</taxon>
        <taxon>Acariformes</taxon>
        <taxon>Sarcoptiformes</taxon>
        <taxon>Oribatida</taxon>
        <taxon>Brachypylina</taxon>
        <taxon>Oppioidea</taxon>
        <taxon>Oppiidae</taxon>
        <taxon>Medioppia</taxon>
    </lineage>
</organism>
<dbReference type="SUPFAM" id="SSF46966">
    <property type="entry name" value="Spectrin repeat"/>
    <property type="match status" value="3"/>
</dbReference>
<dbReference type="Proteomes" id="UP000759131">
    <property type="component" value="Unassembled WGS sequence"/>
</dbReference>
<evidence type="ECO:0000313" key="3">
    <source>
        <dbReference type="Proteomes" id="UP000759131"/>
    </source>
</evidence>
<dbReference type="InterPro" id="IPR018159">
    <property type="entry name" value="Spectrin/alpha-actinin"/>
</dbReference>
<feature type="non-terminal residue" evidence="2">
    <location>
        <position position="484"/>
    </location>
</feature>
<feature type="compositionally biased region" description="Low complexity" evidence="1">
    <location>
        <begin position="9"/>
        <end position="23"/>
    </location>
</feature>
<dbReference type="EMBL" id="OC885378">
    <property type="protein sequence ID" value="CAD7644171.1"/>
    <property type="molecule type" value="Genomic_DNA"/>
</dbReference>
<dbReference type="Gene3D" id="1.20.58.60">
    <property type="match status" value="2"/>
</dbReference>
<dbReference type="OrthoDB" id="10057795at2759"/>
<dbReference type="InterPro" id="IPR002017">
    <property type="entry name" value="Spectrin_repeat"/>
</dbReference>
<dbReference type="Pfam" id="PF00435">
    <property type="entry name" value="Spectrin"/>
    <property type="match status" value="2"/>
</dbReference>
<feature type="compositionally biased region" description="Low complexity" evidence="1">
    <location>
        <begin position="31"/>
        <end position="45"/>
    </location>
</feature>
<evidence type="ECO:0008006" key="4">
    <source>
        <dbReference type="Google" id="ProtNLM"/>
    </source>
</evidence>